<dbReference type="Gene3D" id="3.20.20.100">
    <property type="entry name" value="NADP-dependent oxidoreductase domain"/>
    <property type="match status" value="1"/>
</dbReference>
<gene>
    <name evidence="2" type="ORF">OLC1_LOCUS8520</name>
</gene>
<feature type="domain" description="NADP-dependent oxidoreductase" evidence="1">
    <location>
        <begin position="1"/>
        <end position="52"/>
    </location>
</feature>
<protein>
    <submittedName>
        <fullName evidence="2">OLC1v1034877C1</fullName>
    </submittedName>
</protein>
<keyword evidence="3" id="KW-1185">Reference proteome</keyword>
<organism evidence="2 3">
    <name type="scientific">Oldenlandia corymbosa var. corymbosa</name>
    <dbReference type="NCBI Taxonomy" id="529605"/>
    <lineage>
        <taxon>Eukaryota</taxon>
        <taxon>Viridiplantae</taxon>
        <taxon>Streptophyta</taxon>
        <taxon>Embryophyta</taxon>
        <taxon>Tracheophyta</taxon>
        <taxon>Spermatophyta</taxon>
        <taxon>Magnoliopsida</taxon>
        <taxon>eudicotyledons</taxon>
        <taxon>Gunneridae</taxon>
        <taxon>Pentapetalae</taxon>
        <taxon>asterids</taxon>
        <taxon>lamiids</taxon>
        <taxon>Gentianales</taxon>
        <taxon>Rubiaceae</taxon>
        <taxon>Rubioideae</taxon>
        <taxon>Spermacoceae</taxon>
        <taxon>Hedyotis-Oldenlandia complex</taxon>
        <taxon>Oldenlandia</taxon>
    </lineage>
</organism>
<dbReference type="SUPFAM" id="SSF51430">
    <property type="entry name" value="NAD(P)-linked oxidoreductase"/>
    <property type="match status" value="1"/>
</dbReference>
<evidence type="ECO:0000313" key="3">
    <source>
        <dbReference type="Proteomes" id="UP001161247"/>
    </source>
</evidence>
<accession>A0AAV1CRR0</accession>
<dbReference type="InterPro" id="IPR036812">
    <property type="entry name" value="NAD(P)_OxRdtase_dom_sf"/>
</dbReference>
<evidence type="ECO:0000259" key="1">
    <source>
        <dbReference type="Pfam" id="PF00248"/>
    </source>
</evidence>
<dbReference type="InterPro" id="IPR018170">
    <property type="entry name" value="Aldo/ket_reductase_CS"/>
</dbReference>
<name>A0AAV1CRR0_OLDCO</name>
<dbReference type="InterPro" id="IPR020471">
    <property type="entry name" value="AKR"/>
</dbReference>
<dbReference type="Pfam" id="PF00248">
    <property type="entry name" value="Aldo_ket_red"/>
    <property type="match status" value="1"/>
</dbReference>
<dbReference type="Proteomes" id="UP001161247">
    <property type="component" value="Chromosome 3"/>
</dbReference>
<dbReference type="PANTHER" id="PTHR11732">
    <property type="entry name" value="ALDO/KETO REDUCTASE"/>
    <property type="match status" value="1"/>
</dbReference>
<dbReference type="InterPro" id="IPR023210">
    <property type="entry name" value="NADP_OxRdtase_dom"/>
</dbReference>
<reference evidence="2" key="1">
    <citation type="submission" date="2023-03" db="EMBL/GenBank/DDBJ databases">
        <authorList>
            <person name="Julca I."/>
        </authorList>
    </citation>
    <scope>NUCLEOTIDE SEQUENCE</scope>
</reference>
<dbReference type="PRINTS" id="PR00069">
    <property type="entry name" value="ALDKETRDTASE"/>
</dbReference>
<dbReference type="PROSITE" id="PS00062">
    <property type="entry name" value="ALDOKETO_REDUCTASE_2"/>
    <property type="match status" value="1"/>
</dbReference>
<dbReference type="AlphaFoldDB" id="A0AAV1CRR0"/>
<sequence length="144" mass="16370">MEALYDQGKARAIGVCNFSSKKLGDLLEIARVPPAVDQVECHPIWQQTKLRNSVTRRAWSPLGSPGTQWIAGTVLKHPMGHGILRKSTSKERIRENFDVFDWSIPDDLLTKFSEIKQERLVKGEFYVSQDGPFKSIEDLWDGEV</sequence>
<evidence type="ECO:0000313" key="2">
    <source>
        <dbReference type="EMBL" id="CAI9098260.1"/>
    </source>
</evidence>
<proteinExistence type="predicted"/>
<dbReference type="EMBL" id="OX459120">
    <property type="protein sequence ID" value="CAI9098260.1"/>
    <property type="molecule type" value="Genomic_DNA"/>
</dbReference>
<dbReference type="GO" id="GO:0016491">
    <property type="term" value="F:oxidoreductase activity"/>
    <property type="evidence" value="ECO:0007669"/>
    <property type="project" value="InterPro"/>
</dbReference>